<dbReference type="NCBIfam" id="TIGR01913">
    <property type="entry name" value="bet_lambda"/>
    <property type="match status" value="1"/>
</dbReference>
<proteinExistence type="predicted"/>
<dbReference type="GO" id="GO:0003677">
    <property type="term" value="F:DNA binding"/>
    <property type="evidence" value="ECO:0007669"/>
    <property type="project" value="InterPro"/>
</dbReference>
<evidence type="ECO:0000313" key="1">
    <source>
        <dbReference type="EMBL" id="MTK22249.1"/>
    </source>
</evidence>
<sequence length="260" mass="29578">MTNIQQNQVNELHNQHVLAQQQDYYKIHKIETDSGTIELSMAQIRDFLVAPDVEISVQELKMFLGLCQYQKLNPFIKDAYLIKFNSKQPASIVVSKDVAFKRAFANPNYDGMESGIVVLNKETGQIDQRKGTLYIKSREELVGAWAIVYRKDIPRPTEVIVNFDEYVQLKDGKPNSNWSKRPAIMIHKVAESTALRKAFPDTHQGMYDESELGQPIEVQNSPIIEGRIAQIKQPVIEASVTPQQIYQESIPAVENGNDIF</sequence>
<dbReference type="InterPro" id="IPR010183">
    <property type="entry name" value="Phage_lambda_Bet"/>
</dbReference>
<dbReference type="Pfam" id="PF03837">
    <property type="entry name" value="RecT"/>
    <property type="match status" value="1"/>
</dbReference>
<dbReference type="Proteomes" id="UP000487649">
    <property type="component" value="Unassembled WGS sequence"/>
</dbReference>
<accession>A0A9X4XF47</accession>
<gene>
    <name evidence="1" type="primary">bet</name>
    <name evidence="1" type="ORF">GMA92_12595</name>
</gene>
<reference evidence="1 2" key="1">
    <citation type="journal article" date="2019" name="Nat. Med.">
        <title>A library of human gut bacterial isolates paired with longitudinal multiomics data enables mechanistic microbiome research.</title>
        <authorList>
            <person name="Poyet M."/>
            <person name="Groussin M."/>
            <person name="Gibbons S.M."/>
            <person name="Avila-Pacheco J."/>
            <person name="Jiang X."/>
            <person name="Kearney S.M."/>
            <person name="Perrotta A.R."/>
            <person name="Berdy B."/>
            <person name="Zhao S."/>
            <person name="Lieberman T.D."/>
            <person name="Swanson P.K."/>
            <person name="Smith M."/>
            <person name="Roesemann S."/>
            <person name="Alexander J.E."/>
            <person name="Rich S.A."/>
            <person name="Livny J."/>
            <person name="Vlamakis H."/>
            <person name="Clish C."/>
            <person name="Bullock K."/>
            <person name="Deik A."/>
            <person name="Scott J."/>
            <person name="Pierce K.A."/>
            <person name="Xavier R.J."/>
            <person name="Alm E.J."/>
        </authorList>
    </citation>
    <scope>NUCLEOTIDE SEQUENCE [LARGE SCALE GENOMIC DNA]</scope>
    <source>
        <strain evidence="1 2">BIOML-A198</strain>
    </source>
</reference>
<evidence type="ECO:0000313" key="2">
    <source>
        <dbReference type="Proteomes" id="UP000487649"/>
    </source>
</evidence>
<name>A0A9X4XF47_9FIRM</name>
<dbReference type="EMBL" id="WMQE01000033">
    <property type="protein sequence ID" value="MTK22249.1"/>
    <property type="molecule type" value="Genomic_DNA"/>
</dbReference>
<dbReference type="GO" id="GO:0006310">
    <property type="term" value="P:DNA recombination"/>
    <property type="evidence" value="ECO:0007669"/>
    <property type="project" value="InterPro"/>
</dbReference>
<protein>
    <submittedName>
        <fullName evidence="1">Phage recombination protein Bet</fullName>
    </submittedName>
</protein>
<comment type="caution">
    <text evidence="1">The sequence shown here is derived from an EMBL/GenBank/DDBJ whole genome shotgun (WGS) entry which is preliminary data.</text>
</comment>
<organism evidence="1 2">
    <name type="scientific">Turicibacter sanguinis</name>
    <dbReference type="NCBI Taxonomy" id="154288"/>
    <lineage>
        <taxon>Bacteria</taxon>
        <taxon>Bacillati</taxon>
        <taxon>Bacillota</taxon>
        <taxon>Erysipelotrichia</taxon>
        <taxon>Erysipelotrichales</taxon>
        <taxon>Turicibacteraceae</taxon>
        <taxon>Turicibacter</taxon>
    </lineage>
</organism>
<dbReference type="AlphaFoldDB" id="A0A9X4XF47"/>
<dbReference type="InterPro" id="IPR018330">
    <property type="entry name" value="RecT_fam"/>
</dbReference>